<dbReference type="Gramene" id="QL02p078112:mrna">
    <property type="protein sequence ID" value="QL02p078112:mrna"/>
    <property type="gene ID" value="QL02p078112"/>
</dbReference>
<evidence type="ECO:0000256" key="1">
    <source>
        <dbReference type="ARBA" id="ARBA00008894"/>
    </source>
</evidence>
<keyword evidence="3" id="KW-0611">Plant defense</keyword>
<evidence type="ECO:0000259" key="4">
    <source>
        <dbReference type="PROSITE" id="PS51153"/>
    </source>
</evidence>
<dbReference type="GO" id="GO:0006952">
    <property type="term" value="P:defense response"/>
    <property type="evidence" value="ECO:0007669"/>
    <property type="project" value="UniProtKB-KW"/>
</dbReference>
<evidence type="ECO:0000313" key="5">
    <source>
        <dbReference type="EnsemblPlants" id="QL02p078112:mrna"/>
    </source>
</evidence>
<reference evidence="6" key="1">
    <citation type="journal article" date="2016" name="G3 (Bethesda)">
        <title>First Draft Assembly and Annotation of the Genome of a California Endemic Oak Quercus lobata Nee (Fagaceae).</title>
        <authorList>
            <person name="Sork V.L."/>
            <person name="Fitz-Gibbon S.T."/>
            <person name="Puiu D."/>
            <person name="Crepeau M."/>
            <person name="Gugger P.F."/>
            <person name="Sherman R."/>
            <person name="Stevens K."/>
            <person name="Langley C.H."/>
            <person name="Pellegrini M."/>
            <person name="Salzberg S.L."/>
        </authorList>
    </citation>
    <scope>NUCLEOTIDE SEQUENCE [LARGE SCALE GENOMIC DNA]</scope>
    <source>
        <strain evidence="6">cv. SW786</strain>
    </source>
</reference>
<dbReference type="Gene3D" id="1.10.8.430">
    <property type="entry name" value="Helical domain of apoptotic protease-activating factors"/>
    <property type="match status" value="1"/>
</dbReference>
<dbReference type="InterPro" id="IPR055414">
    <property type="entry name" value="LRR_R13L4/SHOC2-like"/>
</dbReference>
<organism evidence="5 6">
    <name type="scientific">Quercus lobata</name>
    <name type="common">Valley oak</name>
    <dbReference type="NCBI Taxonomy" id="97700"/>
    <lineage>
        <taxon>Eukaryota</taxon>
        <taxon>Viridiplantae</taxon>
        <taxon>Streptophyta</taxon>
        <taxon>Embryophyta</taxon>
        <taxon>Tracheophyta</taxon>
        <taxon>Spermatophyta</taxon>
        <taxon>Magnoliopsida</taxon>
        <taxon>eudicotyledons</taxon>
        <taxon>Gunneridae</taxon>
        <taxon>Pentapetalae</taxon>
        <taxon>rosids</taxon>
        <taxon>fabids</taxon>
        <taxon>Fagales</taxon>
        <taxon>Fagaceae</taxon>
        <taxon>Quercus</taxon>
    </lineage>
</organism>
<dbReference type="Gene3D" id="3.40.50.300">
    <property type="entry name" value="P-loop containing nucleotide triphosphate hydrolases"/>
    <property type="match status" value="1"/>
</dbReference>
<dbReference type="KEGG" id="qlo:115976722"/>
<evidence type="ECO:0000256" key="2">
    <source>
        <dbReference type="ARBA" id="ARBA00022737"/>
    </source>
</evidence>
<dbReference type="InterPro" id="IPR011049">
    <property type="entry name" value="Serralysin-like_metalloprot_C"/>
</dbReference>
<dbReference type="InterPro" id="IPR042197">
    <property type="entry name" value="Apaf_helical"/>
</dbReference>
<dbReference type="InParanoid" id="A0A7N2KZR3"/>
<gene>
    <name evidence="5" type="primary">LOC115976722</name>
</gene>
<comment type="similarity">
    <text evidence="1">Belongs to the disease resistance NB-LRR family.</text>
</comment>
<reference evidence="5" key="2">
    <citation type="submission" date="2021-01" db="UniProtKB">
        <authorList>
            <consortium name="EnsemblPlants"/>
        </authorList>
    </citation>
    <scope>IDENTIFICATION</scope>
</reference>
<dbReference type="SUPFAM" id="SSF52540">
    <property type="entry name" value="P-loop containing nucleoside triphosphate hydrolases"/>
    <property type="match status" value="1"/>
</dbReference>
<dbReference type="PANTHER" id="PTHR36766:SF3">
    <property type="entry name" value="RPW8 DOMAIN-CONTAINING PROTEIN"/>
    <property type="match status" value="1"/>
</dbReference>
<dbReference type="Pfam" id="PF05659">
    <property type="entry name" value="RPW8"/>
    <property type="match status" value="1"/>
</dbReference>
<dbReference type="OrthoDB" id="1556020at2759"/>
<dbReference type="EnsemblPlants" id="QL02p078112:mrna">
    <property type="protein sequence ID" value="QL02p078112:mrna"/>
    <property type="gene ID" value="QL02p078112"/>
</dbReference>
<dbReference type="GeneID" id="115976722"/>
<proteinExistence type="inferred from homology"/>
<dbReference type="PRINTS" id="PR00364">
    <property type="entry name" value="DISEASERSIST"/>
</dbReference>
<dbReference type="SUPFAM" id="SSF101967">
    <property type="entry name" value="Adhesin YadA, collagen-binding domain"/>
    <property type="match status" value="1"/>
</dbReference>
<dbReference type="Gene3D" id="2.150.10.10">
    <property type="entry name" value="Serralysin-like metalloprotease, C-terminal"/>
    <property type="match status" value="1"/>
</dbReference>
<dbReference type="AlphaFoldDB" id="A0A7N2KZR3"/>
<feature type="domain" description="RPW8" evidence="4">
    <location>
        <begin position="1"/>
        <end position="157"/>
    </location>
</feature>
<keyword evidence="6" id="KW-1185">Reference proteome</keyword>
<dbReference type="RefSeq" id="XP_030954044.1">
    <property type="nucleotide sequence ID" value="XM_031098184.1"/>
</dbReference>
<dbReference type="OMA" id="METERIM"/>
<dbReference type="GO" id="GO:0043531">
    <property type="term" value="F:ADP binding"/>
    <property type="evidence" value="ECO:0007669"/>
    <property type="project" value="InterPro"/>
</dbReference>
<evidence type="ECO:0000313" key="6">
    <source>
        <dbReference type="Proteomes" id="UP000594261"/>
    </source>
</evidence>
<name>A0A7N2KZR3_QUELO</name>
<dbReference type="FunCoup" id="A0A7N2KZR3">
    <property type="interactions" value="384"/>
</dbReference>
<dbReference type="PANTHER" id="PTHR36766">
    <property type="entry name" value="PLANT BROAD-SPECTRUM MILDEW RESISTANCE PROTEIN RPW8"/>
    <property type="match status" value="1"/>
</dbReference>
<dbReference type="Gene3D" id="3.80.10.10">
    <property type="entry name" value="Ribonuclease Inhibitor"/>
    <property type="match status" value="1"/>
</dbReference>
<dbReference type="InterPro" id="IPR032675">
    <property type="entry name" value="LRR_dom_sf"/>
</dbReference>
<sequence>MADLASGGVVGAAFGEGFAILHDTVKHVVGQIIMFKSELKRLESTLDGVAPMVREIEELSQALNFPVKETQSLVEQMKKGKELVLKCSKIKRRNWNYCVKAYSYSNKLSKLNKAIEKFCQVNLIVQNTRNGLETLTLVSQNTKIGLKALTGVTQNTGIGLDTLAEVNHNTTIGLETLAEVNHNTRIGLETLAELNQNTTIGLETLADVNYTTRVGLETLAEVNHNTRIGLETLTEVNENKRALNLVLKHVESQNSNMKKKYGTSSCAVPKLRDYIVGFDLHLKELKRELLKEEVSVLIVTALGGCGKTTLVKMLGWDEEIIDIYMGNIFFVNVSKTPNLKVIVQNLFSYNGDECPEFQSDEDAINQLEQLLYQIGQPILLILDDVWPESESLIDKFKFNIPNYKIVVTSRKAFSRFKFRFQLNPLAHEDAMRLFCHSASMQDGSSYILEEDMEKIVRYCGGLPIALEVIGGSLCGQPVEVWQSKVMGWSEGHSIFDSDNEVLARLQKCLDFSADKIILKEYFMDLGSFPEDQRIPATALIDVWTELHESGKNDVHAIANLHELNSRNLASLVMKRKDAEEGSYYYNEEFVTQHDLLRELAIQLSSQKPIIERTRLIVDIRENNLPDWWMKPQLINARLLSISTDEQFSSSWCNDIQAPEVEALILNFRTRNYALPEFVKNMVKLKVMIVTNYGFFPAELSNFQLLSSLPNLKRIRLEKVSFSSLCNTLVQLRSLKKISLFMCNIGQTFGNSTIQVSDSFPNLMEINIDYCNDLVELPTWLCEFLHLKKLNITNCHKLSELPEEIGKLVNLEELRLRSCTELSELPESTRSLHKLRILDISDCLSIIKLPKHIGELHTLKELHMKECLRLRKQLPSSIIDLKQLRLVVCDEERAKLWEPFEEFFSNLKVMKAKKDINLNWLSKS</sequence>
<dbReference type="InterPro" id="IPR036388">
    <property type="entry name" value="WH-like_DNA-bd_sf"/>
</dbReference>
<evidence type="ECO:0000256" key="3">
    <source>
        <dbReference type="ARBA" id="ARBA00022821"/>
    </source>
</evidence>
<dbReference type="InterPro" id="IPR008808">
    <property type="entry name" value="Powdery_mildew-R_dom"/>
</dbReference>
<dbReference type="InterPro" id="IPR002182">
    <property type="entry name" value="NB-ARC"/>
</dbReference>
<dbReference type="InterPro" id="IPR027417">
    <property type="entry name" value="P-loop_NTPase"/>
</dbReference>
<accession>A0A7N2KZR3</accession>
<dbReference type="PROSITE" id="PS51153">
    <property type="entry name" value="RPW8"/>
    <property type="match status" value="1"/>
</dbReference>
<keyword evidence="2" id="KW-0677">Repeat</keyword>
<dbReference type="Proteomes" id="UP000594261">
    <property type="component" value="Chromosome 2"/>
</dbReference>
<dbReference type="SUPFAM" id="SSF52047">
    <property type="entry name" value="RNI-like"/>
    <property type="match status" value="1"/>
</dbReference>
<dbReference type="Pfam" id="PF00931">
    <property type="entry name" value="NB-ARC"/>
    <property type="match status" value="1"/>
</dbReference>
<dbReference type="Pfam" id="PF23598">
    <property type="entry name" value="LRR_14"/>
    <property type="match status" value="1"/>
</dbReference>
<protein>
    <recommendedName>
        <fullName evidence="4">RPW8 domain-containing protein</fullName>
    </recommendedName>
</protein>
<dbReference type="Gene3D" id="1.10.10.10">
    <property type="entry name" value="Winged helix-like DNA-binding domain superfamily/Winged helix DNA-binding domain"/>
    <property type="match status" value="1"/>
</dbReference>